<dbReference type="AlphaFoldDB" id="A0A2G8RWS1"/>
<evidence type="ECO:0000313" key="1">
    <source>
        <dbReference type="EMBL" id="PIL25966.1"/>
    </source>
</evidence>
<keyword evidence="2" id="KW-1185">Reference proteome</keyword>
<accession>A0A2G8RWS1</accession>
<organism evidence="1 2">
    <name type="scientific">Ganoderma sinense ZZ0214-1</name>
    <dbReference type="NCBI Taxonomy" id="1077348"/>
    <lineage>
        <taxon>Eukaryota</taxon>
        <taxon>Fungi</taxon>
        <taxon>Dikarya</taxon>
        <taxon>Basidiomycota</taxon>
        <taxon>Agaricomycotina</taxon>
        <taxon>Agaricomycetes</taxon>
        <taxon>Polyporales</taxon>
        <taxon>Polyporaceae</taxon>
        <taxon>Ganoderma</taxon>
    </lineage>
</organism>
<gene>
    <name evidence="1" type="ORF">GSI_11720</name>
</gene>
<proteinExistence type="predicted"/>
<dbReference type="OrthoDB" id="2763996at2759"/>
<name>A0A2G8RWS1_9APHY</name>
<protein>
    <submittedName>
        <fullName evidence="1">Uncharacterized protein</fullName>
    </submittedName>
</protein>
<dbReference type="EMBL" id="AYKW01000045">
    <property type="protein sequence ID" value="PIL25966.1"/>
    <property type="molecule type" value="Genomic_DNA"/>
</dbReference>
<reference evidence="1 2" key="1">
    <citation type="journal article" date="2015" name="Sci. Rep.">
        <title>Chromosome-level genome map provides insights into diverse defense mechanisms in the medicinal fungus Ganoderma sinense.</title>
        <authorList>
            <person name="Zhu Y."/>
            <person name="Xu J."/>
            <person name="Sun C."/>
            <person name="Zhou S."/>
            <person name="Xu H."/>
            <person name="Nelson D.R."/>
            <person name="Qian J."/>
            <person name="Song J."/>
            <person name="Luo H."/>
            <person name="Xiang L."/>
            <person name="Li Y."/>
            <person name="Xu Z."/>
            <person name="Ji A."/>
            <person name="Wang L."/>
            <person name="Lu S."/>
            <person name="Hayward A."/>
            <person name="Sun W."/>
            <person name="Li X."/>
            <person name="Schwartz D.C."/>
            <person name="Wang Y."/>
            <person name="Chen S."/>
        </authorList>
    </citation>
    <scope>NUCLEOTIDE SEQUENCE [LARGE SCALE GENOMIC DNA]</scope>
    <source>
        <strain evidence="1 2">ZZ0214-1</strain>
    </source>
</reference>
<comment type="caution">
    <text evidence="1">The sequence shown here is derived from an EMBL/GenBank/DDBJ whole genome shotgun (WGS) entry which is preliminary data.</text>
</comment>
<sequence>MAMAMALPPDQTPTPCREREWLYLGIIDTRDAKICRRAKRIERLTLRLDQAREALAARDAAIAGKEQTISENAAALAEMDRTIAEGAEALAAKDAITASLTEDVEHLQLDNADALSMLSKKAHISDLCLQLDTTGAAEMRREVCTLCPYFLETALAISGLTSLD</sequence>
<evidence type="ECO:0000313" key="2">
    <source>
        <dbReference type="Proteomes" id="UP000230002"/>
    </source>
</evidence>
<dbReference type="Proteomes" id="UP000230002">
    <property type="component" value="Unassembled WGS sequence"/>
</dbReference>